<dbReference type="Proteomes" id="UP000276834">
    <property type="component" value="Unassembled WGS sequence"/>
</dbReference>
<evidence type="ECO:0000313" key="2">
    <source>
        <dbReference type="Proteomes" id="UP000276834"/>
    </source>
</evidence>
<dbReference type="EMBL" id="QUSF01000001">
    <property type="protein sequence ID" value="RLW13316.1"/>
    <property type="molecule type" value="Genomic_DNA"/>
</dbReference>
<reference evidence="1 2" key="1">
    <citation type="journal article" date="2018" name="Proc. R. Soc. B">
        <title>A non-coding region near Follistatin controls head colour polymorphism in the Gouldian finch.</title>
        <authorList>
            <person name="Toomey M.B."/>
            <person name="Marques C.I."/>
            <person name="Andrade P."/>
            <person name="Araujo P.M."/>
            <person name="Sabatino S."/>
            <person name="Gazda M.A."/>
            <person name="Afonso S."/>
            <person name="Lopes R.J."/>
            <person name="Corbo J.C."/>
            <person name="Carneiro M."/>
        </authorList>
    </citation>
    <scope>NUCLEOTIDE SEQUENCE [LARGE SCALE GENOMIC DNA]</scope>
    <source>
        <strain evidence="1">Red01</strain>
        <tissue evidence="1">Muscle</tissue>
    </source>
</reference>
<comment type="caution">
    <text evidence="1">The sequence shown here is derived from an EMBL/GenBank/DDBJ whole genome shotgun (WGS) entry which is preliminary data.</text>
</comment>
<sequence length="120" mass="13461">MLMCGDNRSFCHVKAKRMTHSDPPLRRNRFAACSIWEESHRKSCKTKASTSDLLSGPSATNSQIHHLEERLAQQSLAAVAEIPSLCPRAFPGEKKVLQEDRGQITHQRASHAVQCKHSRC</sequence>
<evidence type="ECO:0000313" key="1">
    <source>
        <dbReference type="EMBL" id="RLW13316.1"/>
    </source>
</evidence>
<keyword evidence="2" id="KW-1185">Reference proteome</keyword>
<protein>
    <submittedName>
        <fullName evidence="1">Uncharacterized protein</fullName>
    </submittedName>
</protein>
<proteinExistence type="predicted"/>
<dbReference type="AlphaFoldDB" id="A0A3L8T1X1"/>
<organism evidence="1 2">
    <name type="scientific">Chloebia gouldiae</name>
    <name type="common">Gouldian finch</name>
    <name type="synonym">Erythrura gouldiae</name>
    <dbReference type="NCBI Taxonomy" id="44316"/>
    <lineage>
        <taxon>Eukaryota</taxon>
        <taxon>Metazoa</taxon>
        <taxon>Chordata</taxon>
        <taxon>Craniata</taxon>
        <taxon>Vertebrata</taxon>
        <taxon>Euteleostomi</taxon>
        <taxon>Archelosauria</taxon>
        <taxon>Archosauria</taxon>
        <taxon>Dinosauria</taxon>
        <taxon>Saurischia</taxon>
        <taxon>Theropoda</taxon>
        <taxon>Coelurosauria</taxon>
        <taxon>Aves</taxon>
        <taxon>Neognathae</taxon>
        <taxon>Neoaves</taxon>
        <taxon>Telluraves</taxon>
        <taxon>Australaves</taxon>
        <taxon>Passeriformes</taxon>
        <taxon>Passeroidea</taxon>
        <taxon>Passeridae</taxon>
        <taxon>Chloebia</taxon>
    </lineage>
</organism>
<accession>A0A3L8T1X1</accession>
<name>A0A3L8T1X1_CHLGU</name>
<gene>
    <name evidence="1" type="ORF">DV515_00000577</name>
</gene>